<gene>
    <name evidence="2" type="ORF">MCMEM_0529</name>
</gene>
<dbReference type="STRING" id="1434104.MCMEM_0529"/>
<dbReference type="InterPro" id="IPR029039">
    <property type="entry name" value="Flavoprotein-like_sf"/>
</dbReference>
<dbReference type="PATRIC" id="fig|1434104.5.peg.575"/>
<evidence type="ECO:0000259" key="1">
    <source>
        <dbReference type="PROSITE" id="PS50902"/>
    </source>
</evidence>
<accession>A0A0E3SR26</accession>
<dbReference type="InterPro" id="IPR001279">
    <property type="entry name" value="Metallo-B-lactamas"/>
</dbReference>
<dbReference type="Pfam" id="PF00258">
    <property type="entry name" value="Flavodoxin_1"/>
    <property type="match status" value="1"/>
</dbReference>
<dbReference type="GO" id="GO:0016491">
    <property type="term" value="F:oxidoreductase activity"/>
    <property type="evidence" value="ECO:0007669"/>
    <property type="project" value="InterPro"/>
</dbReference>
<dbReference type="SMART" id="SM00849">
    <property type="entry name" value="Lactamase_B"/>
    <property type="match status" value="1"/>
</dbReference>
<dbReference type="InterPro" id="IPR016440">
    <property type="entry name" value="Rubredoxin-O_OxRdtase"/>
</dbReference>
<dbReference type="SUPFAM" id="SSF52218">
    <property type="entry name" value="Flavoproteins"/>
    <property type="match status" value="1"/>
</dbReference>
<sequence>MDQKDENLEIAKGIYWVGAVDWNLRDFHGYATPRGGTYNAYLIIDEKITLIDTVKAEFASEMIERIRRIVNPSKIDYVISNHVEMDHSSGLPALMELAKDATVFCTKHGKAGLNEYYESGGCSNWNFEVVKTGDELNIGSRNMMFIETPMLHWPDSMQTYLKEDKILFSNDAFGQHLATSTRFEDEVEGGAMEDAAIYYANILMPFGSKVIKYAEKVTELGLEFDMIAPSHGVIWREDPSRIIDAYLKWAQKEVVPKVLIIYDTMWNSTEIMAKEILEGVREGGVEARLFHLRKNDWSMMVKELMYSPVIAIGSPTMHGTMFYTVSGFLTYMRGLRPKDKSAVVFGSYGWGGGAVKGIEEILEKARFDIVEPGLQAKYRPYEDDLRACRELGIRLAELALKKSSYLRPAR</sequence>
<reference evidence="2 3" key="1">
    <citation type="submission" date="2014-07" db="EMBL/GenBank/DDBJ databases">
        <title>Methanogenic archaea and the global carbon cycle.</title>
        <authorList>
            <person name="Henriksen J.R."/>
            <person name="Luke J."/>
            <person name="Reinhart S."/>
            <person name="Benedict M.N."/>
            <person name="Youngblut N.D."/>
            <person name="Metcalf M.E."/>
            <person name="Whitaker R.J."/>
            <person name="Metcalf W.W."/>
        </authorList>
    </citation>
    <scope>NUCLEOTIDE SEQUENCE [LARGE SCALE GENOMIC DNA]</scope>
    <source>
        <strain evidence="2 3">MM1</strain>
    </source>
</reference>
<dbReference type="PIRSF" id="PIRSF005243">
    <property type="entry name" value="ROO"/>
    <property type="match status" value="1"/>
</dbReference>
<dbReference type="PANTHER" id="PTHR43717">
    <property type="entry name" value="ANAEROBIC NITRIC OXIDE REDUCTASE FLAVORUBREDOXIN"/>
    <property type="match status" value="1"/>
</dbReference>
<name>A0A0E3SR26_METMT</name>
<dbReference type="Gene3D" id="3.40.50.360">
    <property type="match status" value="1"/>
</dbReference>
<dbReference type="HOGENOM" id="CLU_017490_0_0_2"/>
<dbReference type="GeneID" id="24893029"/>
<protein>
    <submittedName>
        <fullName evidence="2">Rubredoxin-oxygen oxidoreductase</fullName>
    </submittedName>
</protein>
<dbReference type="InterPro" id="IPR036866">
    <property type="entry name" value="RibonucZ/Hydroxyglut_hydro"/>
</dbReference>
<dbReference type="GO" id="GO:0046872">
    <property type="term" value="F:metal ion binding"/>
    <property type="evidence" value="ECO:0007669"/>
    <property type="project" value="InterPro"/>
</dbReference>
<evidence type="ECO:0000313" key="3">
    <source>
        <dbReference type="Proteomes" id="UP000033048"/>
    </source>
</evidence>
<organism evidence="2 3">
    <name type="scientific">Methanococcoides methylutens MM1</name>
    <dbReference type="NCBI Taxonomy" id="1434104"/>
    <lineage>
        <taxon>Archaea</taxon>
        <taxon>Methanobacteriati</taxon>
        <taxon>Methanobacteriota</taxon>
        <taxon>Stenosarchaea group</taxon>
        <taxon>Methanomicrobia</taxon>
        <taxon>Methanosarcinales</taxon>
        <taxon>Methanosarcinaceae</taxon>
        <taxon>Methanococcoides</taxon>
    </lineage>
</organism>
<feature type="domain" description="Flavodoxin-like" evidence="1">
    <location>
        <begin position="258"/>
        <end position="396"/>
    </location>
</feature>
<dbReference type="Proteomes" id="UP000033048">
    <property type="component" value="Chromosome"/>
</dbReference>
<dbReference type="OrthoDB" id="6433at2157"/>
<dbReference type="EMBL" id="CP009518">
    <property type="protein sequence ID" value="AKB84582.1"/>
    <property type="molecule type" value="Genomic_DNA"/>
</dbReference>
<dbReference type="InterPro" id="IPR008254">
    <property type="entry name" value="Flavodoxin/NO_synth"/>
</dbReference>
<dbReference type="Gene3D" id="3.60.15.10">
    <property type="entry name" value="Ribonuclease Z/Hydroxyacylglutathione hydrolase-like"/>
    <property type="match status" value="1"/>
</dbReference>
<dbReference type="GO" id="GO:0009055">
    <property type="term" value="F:electron transfer activity"/>
    <property type="evidence" value="ECO:0007669"/>
    <property type="project" value="InterPro"/>
</dbReference>
<dbReference type="RefSeq" id="WP_048204779.1">
    <property type="nucleotide sequence ID" value="NZ_CP009518.1"/>
</dbReference>
<dbReference type="PROSITE" id="PS50902">
    <property type="entry name" value="FLAVODOXIN_LIKE"/>
    <property type="match status" value="1"/>
</dbReference>
<dbReference type="CDD" id="cd07709">
    <property type="entry name" value="flavodiiron_proteins_MBL-fold"/>
    <property type="match status" value="1"/>
</dbReference>
<keyword evidence="3" id="KW-1185">Reference proteome</keyword>
<dbReference type="GO" id="GO:0010181">
    <property type="term" value="F:FMN binding"/>
    <property type="evidence" value="ECO:0007669"/>
    <property type="project" value="InterPro"/>
</dbReference>
<proteinExistence type="predicted"/>
<dbReference type="InterPro" id="IPR045761">
    <property type="entry name" value="ODP_dom"/>
</dbReference>
<dbReference type="PANTHER" id="PTHR43717:SF1">
    <property type="entry name" value="ANAEROBIC NITRIC OXIDE REDUCTASE FLAVORUBREDOXIN"/>
    <property type="match status" value="1"/>
</dbReference>
<dbReference type="AlphaFoldDB" id="A0A0E3SR26"/>
<dbReference type="KEGG" id="mmet:MCMEM_0529"/>
<dbReference type="Pfam" id="PF19583">
    <property type="entry name" value="ODP"/>
    <property type="match status" value="1"/>
</dbReference>
<evidence type="ECO:0000313" key="2">
    <source>
        <dbReference type="EMBL" id="AKB84582.1"/>
    </source>
</evidence>
<dbReference type="SUPFAM" id="SSF56281">
    <property type="entry name" value="Metallo-hydrolase/oxidoreductase"/>
    <property type="match status" value="1"/>
</dbReference>